<dbReference type="Gene3D" id="3.40.50.300">
    <property type="entry name" value="P-loop containing nucleotide triphosphate hydrolases"/>
    <property type="match status" value="2"/>
</dbReference>
<dbReference type="Proteomes" id="UP000674425">
    <property type="component" value="Unassembled WGS sequence"/>
</dbReference>
<dbReference type="SMART" id="SM00487">
    <property type="entry name" value="DEXDc"/>
    <property type="match status" value="1"/>
</dbReference>
<dbReference type="PROSITE" id="PS51192">
    <property type="entry name" value="HELICASE_ATP_BIND_1"/>
    <property type="match status" value="1"/>
</dbReference>
<dbReference type="RefSeq" id="WP_244869627.1">
    <property type="nucleotide sequence ID" value="NZ_CAJNBE010000220.1"/>
</dbReference>
<evidence type="ECO:0000259" key="1">
    <source>
        <dbReference type="PROSITE" id="PS51192"/>
    </source>
</evidence>
<dbReference type="EMBL" id="CAJNAU010000160">
    <property type="protein sequence ID" value="CAE6860472.1"/>
    <property type="molecule type" value="Genomic_DNA"/>
</dbReference>
<dbReference type="CDD" id="cd17926">
    <property type="entry name" value="DEXHc_RE"/>
    <property type="match status" value="1"/>
</dbReference>
<accession>A0ABN7NAN4</accession>
<name>A0ABN7NAN4_9BURK</name>
<dbReference type="InterPro" id="IPR027417">
    <property type="entry name" value="P-loop_NTPase"/>
</dbReference>
<dbReference type="SUPFAM" id="SSF52540">
    <property type="entry name" value="P-loop containing nucleoside triphosphate hydrolases"/>
    <property type="match status" value="2"/>
</dbReference>
<dbReference type="InterPro" id="IPR054347">
    <property type="entry name" value="TOTE_primase"/>
</dbReference>
<dbReference type="InterPro" id="IPR006935">
    <property type="entry name" value="Helicase/UvrB_N"/>
</dbReference>
<sequence length="829" mass="91656">MCASQLATPDVILMDDVMNGVKLPHPGWDNLTREELFAELTRLQADNARLTALLPALPPLQGESVQLVQHKPSPAVRNTDAPVLSTQQKVQLFRRLFHGRTDVYPLRWESRNSGKSGYAPACANEWQAGICEKPRIKCSDCNHRLLLPLDDQVIYAHLAGDYTVGLYPLMPDGTCYLLAVDFDEEGWREDASAFCQSCRELEVPVSLEISRSGNGAHAWIFFTSAVAARDARRLGSAIISHTCARTRQLELSSYDRLFPNQDVLPKGGFGNLIALPLQKQPRERGCSVFVDDDFQPYADQWACLTSIQAMDGRDIEGVIFGATGGVHPLDVAFITEEDQAEPWKSPPALPKQLGGPMPASLILTLANQLYFEKAQLPQSLLNRLIRLAAFQNPEFYRAQARGFSVWDKPRIIGRAENCPRHIALPRGCLDDVMALLRDNKVACEMRDERCTGEPVTVAFAGTLRADQQAAVDDLLQYDTGILHAPTAFGKTVTAAAMIARRGVNTLVLVHRRELLDQWRERLQSFLALDPRSIGTIGGGKLKATGQIDIAMLQSVAPGGPRGELLRHYGHVIVDECHHVSADSFEAVLKTVDARYVLGLTATPVRRDSQQPVMFMLCGPIRHAARAAASAPQVLEVFPQRLTAAVDMPADAPIQDVFGRLAKDAQRTCMIAADIREQYRQGRNVLVLTERTDHLESLRLALGDAEQPLFVLHGRMARKARAAQLAALNALADDAPRIVLATGKLVGEGFDHPALDTLVLAMPISWKGTLQQYAGRLHREHATKSSVRVLDYVDAGHPALLRMWERRQRGYRAMGYRVRAPGEELQLDLT</sequence>
<comment type="caution">
    <text evidence="2">The sequence shown here is derived from an EMBL/GenBank/DDBJ whole genome shotgun (WGS) entry which is preliminary data.</text>
</comment>
<dbReference type="PANTHER" id="PTHR47396:SF1">
    <property type="entry name" value="ATP-DEPENDENT HELICASE IRC3-RELATED"/>
    <property type="match status" value="1"/>
</dbReference>
<reference evidence="2 3" key="1">
    <citation type="submission" date="2021-02" db="EMBL/GenBank/DDBJ databases">
        <authorList>
            <person name="Vanwijnsberghe S."/>
        </authorList>
    </citation>
    <scope>NUCLEOTIDE SEQUENCE [LARGE SCALE GENOMIC DNA]</scope>
    <source>
        <strain evidence="2 3">R-69658</strain>
    </source>
</reference>
<keyword evidence="3" id="KW-1185">Reference proteome</keyword>
<proteinExistence type="predicted"/>
<dbReference type="CDD" id="cd18785">
    <property type="entry name" value="SF2_C"/>
    <property type="match status" value="1"/>
</dbReference>
<evidence type="ECO:0000313" key="3">
    <source>
        <dbReference type="Proteomes" id="UP000674425"/>
    </source>
</evidence>
<dbReference type="PANTHER" id="PTHR47396">
    <property type="entry name" value="TYPE I RESTRICTION ENZYME ECOKI R PROTEIN"/>
    <property type="match status" value="1"/>
</dbReference>
<dbReference type="InterPro" id="IPR050742">
    <property type="entry name" value="Helicase_Restrict-Modif_Enz"/>
</dbReference>
<dbReference type="Pfam" id="PF00271">
    <property type="entry name" value="Helicase_C"/>
    <property type="match status" value="1"/>
</dbReference>
<gene>
    <name evidence="2" type="ORF">R69658_07592</name>
</gene>
<evidence type="ECO:0000313" key="2">
    <source>
        <dbReference type="EMBL" id="CAE6860472.1"/>
    </source>
</evidence>
<dbReference type="Pfam" id="PF22548">
    <property type="entry name" value="AEP-TOTE"/>
    <property type="match status" value="1"/>
</dbReference>
<dbReference type="InterPro" id="IPR014001">
    <property type="entry name" value="Helicase_ATP-bd"/>
</dbReference>
<organism evidence="2 3">
    <name type="scientific">Paraburkholderia aspalathi</name>
    <dbReference type="NCBI Taxonomy" id="1324617"/>
    <lineage>
        <taxon>Bacteria</taxon>
        <taxon>Pseudomonadati</taxon>
        <taxon>Pseudomonadota</taxon>
        <taxon>Betaproteobacteria</taxon>
        <taxon>Burkholderiales</taxon>
        <taxon>Burkholderiaceae</taxon>
        <taxon>Paraburkholderia</taxon>
    </lineage>
</organism>
<feature type="domain" description="Helicase ATP-binding" evidence="1">
    <location>
        <begin position="471"/>
        <end position="621"/>
    </location>
</feature>
<protein>
    <recommendedName>
        <fullName evidence="1">Helicase ATP-binding domain-containing protein</fullName>
    </recommendedName>
</protein>
<dbReference type="Pfam" id="PF04851">
    <property type="entry name" value="ResIII"/>
    <property type="match status" value="1"/>
</dbReference>
<dbReference type="InterPro" id="IPR001650">
    <property type="entry name" value="Helicase_C-like"/>
</dbReference>